<keyword evidence="3" id="KW-1185">Reference proteome</keyword>
<reference evidence="2" key="1">
    <citation type="submission" date="2023-04" db="EMBL/GenBank/DDBJ databases">
        <title>Phytophthora lilii NBRC 32176.</title>
        <authorList>
            <person name="Ichikawa N."/>
            <person name="Sato H."/>
            <person name="Tonouchi N."/>
        </authorList>
    </citation>
    <scope>NUCLEOTIDE SEQUENCE</scope>
    <source>
        <strain evidence="2">NBRC 32176</strain>
    </source>
</reference>
<feature type="region of interest" description="Disordered" evidence="1">
    <location>
        <begin position="424"/>
        <end position="459"/>
    </location>
</feature>
<feature type="region of interest" description="Disordered" evidence="1">
    <location>
        <begin position="136"/>
        <end position="156"/>
    </location>
</feature>
<feature type="region of interest" description="Disordered" evidence="1">
    <location>
        <begin position="64"/>
        <end position="85"/>
    </location>
</feature>
<dbReference type="EMBL" id="BSXW01001719">
    <property type="protein sequence ID" value="GMF38699.1"/>
    <property type="molecule type" value="Genomic_DNA"/>
</dbReference>
<accession>A0A9W6XHG0</accession>
<evidence type="ECO:0000313" key="3">
    <source>
        <dbReference type="Proteomes" id="UP001165083"/>
    </source>
</evidence>
<protein>
    <submittedName>
        <fullName evidence="2">Unnamed protein product</fullName>
    </submittedName>
</protein>
<dbReference type="OrthoDB" id="127187at2759"/>
<proteinExistence type="predicted"/>
<dbReference type="Proteomes" id="UP001165083">
    <property type="component" value="Unassembled WGS sequence"/>
</dbReference>
<evidence type="ECO:0000256" key="1">
    <source>
        <dbReference type="SAM" id="MobiDB-lite"/>
    </source>
</evidence>
<name>A0A9W6XHG0_9STRA</name>
<gene>
    <name evidence="2" type="ORF">Plil01_001613100</name>
</gene>
<sequence length="459" mass="51720">MKHVLAVYMFLLHPLSQREQQGSEGREASAPAARLVTVVARQPSPSFTMVSYRRQSNIRRLERELAKQEQEASENDVNGTEDVSTEALQEERQAFAADDTTLQQDKMGMDTVPGASYLQVDVERTSSDWSQANSGAFEDLDISDERDSPAAPPLGLPSPRPVLRCPICRNPLSQSSHTLHQATIDELQALFLLQLFTCSIPLHEFSFYFDQMDFMIQQHWLAKLSSFGQAHPHSETISSSTAARLVEDVVVSFSLANMSLRPYQADALGFVPNSTRERKVLQSCADLILDAFSSYEVQQILMSAFEISDGLEENQSPATQTSSRLCQRFNELIAALYRELTHLLENRHQIYDYDISNYSNHGAIDGYSTIPSHVDDILSLIYSEPKFQSLRGASSSLLLRRDDSLEVKAHRLFEAFVTQKEATRTALHDSSSEAKPEPTSRYSAEIAWSKPRLHQRRNR</sequence>
<feature type="compositionally biased region" description="Basic and acidic residues" evidence="1">
    <location>
        <begin position="424"/>
        <end position="438"/>
    </location>
</feature>
<dbReference type="AlphaFoldDB" id="A0A9W6XHG0"/>
<evidence type="ECO:0000313" key="2">
    <source>
        <dbReference type="EMBL" id="GMF38699.1"/>
    </source>
</evidence>
<comment type="caution">
    <text evidence="2">The sequence shown here is derived from an EMBL/GenBank/DDBJ whole genome shotgun (WGS) entry which is preliminary data.</text>
</comment>
<organism evidence="2 3">
    <name type="scientific">Phytophthora lilii</name>
    <dbReference type="NCBI Taxonomy" id="2077276"/>
    <lineage>
        <taxon>Eukaryota</taxon>
        <taxon>Sar</taxon>
        <taxon>Stramenopiles</taxon>
        <taxon>Oomycota</taxon>
        <taxon>Peronosporomycetes</taxon>
        <taxon>Peronosporales</taxon>
        <taxon>Peronosporaceae</taxon>
        <taxon>Phytophthora</taxon>
    </lineage>
</organism>